<protein>
    <submittedName>
        <fullName evidence="1">Uncharacterized protein</fullName>
    </submittedName>
</protein>
<reference evidence="2" key="1">
    <citation type="journal article" date="2019" name="Int. J. Syst. Evol. Microbiol.">
        <title>The Global Catalogue of Microorganisms (GCM) 10K type strain sequencing project: providing services to taxonomists for standard genome sequencing and annotation.</title>
        <authorList>
            <consortium name="The Broad Institute Genomics Platform"/>
            <consortium name="The Broad Institute Genome Sequencing Center for Infectious Disease"/>
            <person name="Wu L."/>
            <person name="Ma J."/>
        </authorList>
    </citation>
    <scope>NUCLEOTIDE SEQUENCE [LARGE SCALE GENOMIC DNA]</scope>
    <source>
        <strain evidence="2">CGMCC 1.8957</strain>
    </source>
</reference>
<dbReference type="RefSeq" id="WP_189676089.1">
    <property type="nucleotide sequence ID" value="NZ_BNAQ01000002.1"/>
</dbReference>
<keyword evidence="2" id="KW-1185">Reference proteome</keyword>
<dbReference type="EMBL" id="BNAQ01000002">
    <property type="protein sequence ID" value="GHH16128.1"/>
    <property type="molecule type" value="Genomic_DNA"/>
</dbReference>
<evidence type="ECO:0000313" key="1">
    <source>
        <dbReference type="EMBL" id="GHH16128.1"/>
    </source>
</evidence>
<name>A0ABQ3LH62_9SPHN</name>
<evidence type="ECO:0000313" key="2">
    <source>
        <dbReference type="Proteomes" id="UP000652430"/>
    </source>
</evidence>
<sequence length="153" mass="16941">MGNHPTTAAASLLQALHARFEANNAEYNVIEAARPADHDLAERGKIDRATSANEYEADALRFAILTQVPDSHPDALVLMFHIRLEQDAQAHSAVPPSNREKSILATAIDTLFDFHACESESDDFDYGKLGKQLRTACRDVYDARRYRTGVVEG</sequence>
<proteinExistence type="predicted"/>
<accession>A0ABQ3LH62</accession>
<gene>
    <name evidence="1" type="ORF">GCM10008023_19780</name>
</gene>
<comment type="caution">
    <text evidence="1">The sequence shown here is derived from an EMBL/GenBank/DDBJ whole genome shotgun (WGS) entry which is preliminary data.</text>
</comment>
<dbReference type="Proteomes" id="UP000652430">
    <property type="component" value="Unassembled WGS sequence"/>
</dbReference>
<organism evidence="1 2">
    <name type="scientific">Sphingomonas glacialis</name>
    <dbReference type="NCBI Taxonomy" id="658225"/>
    <lineage>
        <taxon>Bacteria</taxon>
        <taxon>Pseudomonadati</taxon>
        <taxon>Pseudomonadota</taxon>
        <taxon>Alphaproteobacteria</taxon>
        <taxon>Sphingomonadales</taxon>
        <taxon>Sphingomonadaceae</taxon>
        <taxon>Sphingomonas</taxon>
    </lineage>
</organism>